<evidence type="ECO:0000256" key="1">
    <source>
        <dbReference type="SAM" id="MobiDB-lite"/>
    </source>
</evidence>
<sequence>MAEIRIPTDQIPADILQRLQAMIPQIHFSGGQSQANDNFIPAKGIAPSQHSPPSARPASFSKSRSFNRTSPDKNRSANHEEDEVDGNDSIVVHACNIQPAALAAPDAMNDSIVHACNIQPAALAAPDAMDDSDIVRIFPWMNDCKPKSKNSADVVRIFENGPDGVQRFANTSGNVRTDEDGNKGQQRETCTHSDIVRVMSPVVHRDFVHVNSKSDLGQSCLPSDSLRNVKSSASWSESNPPQGERIKQKSASNRRHSNSVLANADTTYRKTQTPCPKLDKGGQGPSHMFYLPHTAMSREGSASTTIPLVTDHEKSRSHQNYSDTNIAVQMNEDNDIEDDEVFSIDMRSKQCISETLKPISNETYQKMYETTPVRDLYVSHEPIKSRISPFNTTKVMSEISFGDRQNTRKRLSFDESETSPFKFPSHVAQQVMQSIVSSSAASTVCSLPSTSSASRISSPSTFSQRQILAHPYGHCGSQDFEFTYSSPPIQERYPKSMGNPASTACGLTVSEIMQKLEQVSSKLAQVSGGSRARIRSDGDENSSESRTHAQLPPARTRGQTFSHGKRRRLDSSFSGDDEDHFSSNQLPNSQDQPDEALEDCQCSAIENHILQVAEQAYKSIRRMDGSVEDFERFRIELASTNTLLKESIANIFNLKTICQHKSRSSSSSSSSSLQTRPS</sequence>
<feature type="compositionally biased region" description="Basic and acidic residues" evidence="1">
    <location>
        <begin position="176"/>
        <end position="188"/>
    </location>
</feature>
<proteinExistence type="predicted"/>
<feature type="compositionally biased region" description="Basic and acidic residues" evidence="1">
    <location>
        <begin position="70"/>
        <end position="79"/>
    </location>
</feature>
<dbReference type="VEuPathDB" id="VectorBase:BGLB019139"/>
<dbReference type="KEGG" id="bgt:106056014"/>
<feature type="region of interest" description="Disordered" evidence="1">
    <location>
        <begin position="522"/>
        <end position="595"/>
    </location>
</feature>
<name>A0A2C9KG75_BIOGL</name>
<evidence type="ECO:0000313" key="2">
    <source>
        <dbReference type="EnsemblMetazoa" id="BGLB019139-PA"/>
    </source>
</evidence>
<accession>A0A2C9KG75</accession>
<dbReference type="Proteomes" id="UP000076420">
    <property type="component" value="Unassembled WGS sequence"/>
</dbReference>
<feature type="compositionally biased region" description="Polar residues" evidence="1">
    <location>
        <begin position="60"/>
        <end position="69"/>
    </location>
</feature>
<reference evidence="2" key="1">
    <citation type="submission" date="2020-05" db="UniProtKB">
        <authorList>
            <consortium name="EnsemblMetazoa"/>
        </authorList>
    </citation>
    <scope>IDENTIFICATION</scope>
    <source>
        <strain evidence="2">BB02</strain>
    </source>
</reference>
<evidence type="ECO:0000313" key="3">
    <source>
        <dbReference type="Proteomes" id="UP000076420"/>
    </source>
</evidence>
<dbReference type="AlphaFoldDB" id="A0A2C9KG75"/>
<feature type="region of interest" description="Disordered" evidence="1">
    <location>
        <begin position="231"/>
        <end position="287"/>
    </location>
</feature>
<feature type="compositionally biased region" description="Basic and acidic residues" evidence="1">
    <location>
        <begin position="534"/>
        <end position="547"/>
    </location>
</feature>
<gene>
    <name evidence="2" type="primary">106056014</name>
</gene>
<dbReference type="OrthoDB" id="6123445at2759"/>
<feature type="compositionally biased region" description="Polar residues" evidence="1">
    <location>
        <begin position="231"/>
        <end position="241"/>
    </location>
</feature>
<feature type="region of interest" description="Disordered" evidence="1">
    <location>
        <begin position="169"/>
        <end position="188"/>
    </location>
</feature>
<feature type="region of interest" description="Disordered" evidence="1">
    <location>
        <begin position="30"/>
        <end position="85"/>
    </location>
</feature>
<feature type="compositionally biased region" description="Polar residues" evidence="1">
    <location>
        <begin position="582"/>
        <end position="591"/>
    </location>
</feature>
<feature type="compositionally biased region" description="Polar residues" evidence="1">
    <location>
        <begin position="258"/>
        <end position="274"/>
    </location>
</feature>
<dbReference type="EnsemblMetazoa" id="BGLB019139-RA">
    <property type="protein sequence ID" value="BGLB019139-PA"/>
    <property type="gene ID" value="BGLB019139"/>
</dbReference>
<protein>
    <submittedName>
        <fullName evidence="2">Uncharacterized protein</fullName>
    </submittedName>
</protein>
<dbReference type="EnsemblMetazoa" id="BGLB019139-RB">
    <property type="protein sequence ID" value="BGLB019139-PB"/>
    <property type="gene ID" value="BGLB019139"/>
</dbReference>
<organism evidence="2 3">
    <name type="scientific">Biomphalaria glabrata</name>
    <name type="common">Bloodfluke planorb</name>
    <name type="synonym">Freshwater snail</name>
    <dbReference type="NCBI Taxonomy" id="6526"/>
    <lineage>
        <taxon>Eukaryota</taxon>
        <taxon>Metazoa</taxon>
        <taxon>Spiralia</taxon>
        <taxon>Lophotrochozoa</taxon>
        <taxon>Mollusca</taxon>
        <taxon>Gastropoda</taxon>
        <taxon>Heterobranchia</taxon>
        <taxon>Euthyneura</taxon>
        <taxon>Panpulmonata</taxon>
        <taxon>Hygrophila</taxon>
        <taxon>Lymnaeoidea</taxon>
        <taxon>Planorbidae</taxon>
        <taxon>Biomphalaria</taxon>
    </lineage>
</organism>
<dbReference type="VEuPathDB" id="VectorBase:BGLAX_037928"/>